<accession>A0A1I7MKC0</accession>
<keyword evidence="2" id="KW-1185">Reference proteome</keyword>
<dbReference type="RefSeq" id="WP_091696281.1">
    <property type="nucleotide sequence ID" value="NZ_CAMIGK010000072.1"/>
</dbReference>
<gene>
    <name evidence="1" type="ORF">SAMN04487966_10495</name>
</gene>
<sequence length="208" mass="22178">MHPTDDPATDHALLVPGSPFTAPELQLMAQTGMVRPLLGGLYRSAATPADAALRAAAVLQIAAPVLAGHWCAVGRTAAWVHVGGTAPTRLEAAVSHFHRPPALAVALPLVLRQLDVAAPAGHTAEAQEDVQILHGLRCTTPDRTLEDLLRDSADGSVDLALEHTVQRLAGCTHPAALRARFERRRRLPGMLQARERLEAVLERTVVTV</sequence>
<evidence type="ECO:0000313" key="2">
    <source>
        <dbReference type="Proteomes" id="UP000198881"/>
    </source>
</evidence>
<organism evidence="1 2">
    <name type="scientific">Micrococcus terreus</name>
    <dbReference type="NCBI Taxonomy" id="574650"/>
    <lineage>
        <taxon>Bacteria</taxon>
        <taxon>Bacillati</taxon>
        <taxon>Actinomycetota</taxon>
        <taxon>Actinomycetes</taxon>
        <taxon>Micrococcales</taxon>
        <taxon>Micrococcaceae</taxon>
        <taxon>Micrococcus</taxon>
    </lineage>
</organism>
<name>A0A1I7MKC0_9MICC</name>
<protein>
    <recommendedName>
        <fullName evidence="3">Transcriptional regulator, AbiEi antitoxin, Type IV TA system</fullName>
    </recommendedName>
</protein>
<dbReference type="Proteomes" id="UP000198881">
    <property type="component" value="Unassembled WGS sequence"/>
</dbReference>
<evidence type="ECO:0008006" key="3">
    <source>
        <dbReference type="Google" id="ProtNLM"/>
    </source>
</evidence>
<evidence type="ECO:0000313" key="1">
    <source>
        <dbReference type="EMBL" id="SFV22384.1"/>
    </source>
</evidence>
<reference evidence="1 2" key="1">
    <citation type="submission" date="2016-10" db="EMBL/GenBank/DDBJ databases">
        <authorList>
            <person name="de Groot N.N."/>
        </authorList>
    </citation>
    <scope>NUCLEOTIDE SEQUENCE [LARGE SCALE GENOMIC DNA]</scope>
    <source>
        <strain evidence="1 2">CGMCC 1.7054</strain>
    </source>
</reference>
<proteinExistence type="predicted"/>
<dbReference type="AlphaFoldDB" id="A0A1I7MKC0"/>
<dbReference type="EMBL" id="FPCG01000004">
    <property type="protein sequence ID" value="SFV22384.1"/>
    <property type="molecule type" value="Genomic_DNA"/>
</dbReference>
<dbReference type="OrthoDB" id="4963326at2"/>